<dbReference type="AlphaFoldDB" id="A0A6G0W759"/>
<dbReference type="VEuPathDB" id="FungiDB:AeMF1_010355"/>
<reference evidence="1 2" key="1">
    <citation type="submission" date="2019-07" db="EMBL/GenBank/DDBJ databases">
        <title>Genomics analysis of Aphanomyces spp. identifies a new class of oomycete effector associated with host adaptation.</title>
        <authorList>
            <person name="Gaulin E."/>
        </authorList>
    </citation>
    <scope>NUCLEOTIDE SEQUENCE [LARGE SCALE GENOMIC DNA]</scope>
    <source>
        <strain evidence="1 2">ATCC 201684</strain>
    </source>
</reference>
<name>A0A6G0W759_9STRA</name>
<protein>
    <submittedName>
        <fullName evidence="1">Uncharacterized protein</fullName>
    </submittedName>
</protein>
<keyword evidence="2" id="KW-1185">Reference proteome</keyword>
<accession>A0A6G0W759</accession>
<dbReference type="EMBL" id="VJMJ01000317">
    <property type="protein sequence ID" value="KAF0723077.1"/>
    <property type="molecule type" value="Genomic_DNA"/>
</dbReference>
<sequence length="285" mass="32013">MTTSVQIGFELSNVHFPARIGLFRVCLSRDGQSFRIWLESKQTKEQWECLVKDFNDHAPTGANYTLPSSVILTSLQDSLALLDKQKKKEMDDENGCMVMLCGAKHDSLELVLTLKAFRSLEAQYVFKMTPMTIEKVAVLEAKIRDLEEALEKKKPVIFSASSTNVASPQSRVVWNSSAISNEDYFELSEDMKVVMILERGLYEIQMTGRVQNWNGMVETVHCLVDGVSVAAALVGESRLFGMNLLLLLDEDSEIKFKSCGKYNLDSGCTLKIVLVQEMSNDIECE</sequence>
<comment type="caution">
    <text evidence="1">The sequence shown here is derived from an EMBL/GenBank/DDBJ whole genome shotgun (WGS) entry which is preliminary data.</text>
</comment>
<dbReference type="Proteomes" id="UP000481153">
    <property type="component" value="Unassembled WGS sequence"/>
</dbReference>
<organism evidence="1 2">
    <name type="scientific">Aphanomyces euteiches</name>
    <dbReference type="NCBI Taxonomy" id="100861"/>
    <lineage>
        <taxon>Eukaryota</taxon>
        <taxon>Sar</taxon>
        <taxon>Stramenopiles</taxon>
        <taxon>Oomycota</taxon>
        <taxon>Saprolegniomycetes</taxon>
        <taxon>Saprolegniales</taxon>
        <taxon>Verrucalvaceae</taxon>
        <taxon>Aphanomyces</taxon>
    </lineage>
</organism>
<evidence type="ECO:0000313" key="2">
    <source>
        <dbReference type="Proteomes" id="UP000481153"/>
    </source>
</evidence>
<evidence type="ECO:0000313" key="1">
    <source>
        <dbReference type="EMBL" id="KAF0723077.1"/>
    </source>
</evidence>
<proteinExistence type="predicted"/>
<gene>
    <name evidence="1" type="ORF">Ae201684_017948</name>
</gene>